<evidence type="ECO:0000313" key="2">
    <source>
        <dbReference type="EMBL" id="CAB1417657.1"/>
    </source>
</evidence>
<dbReference type="AlphaFoldDB" id="A0A9N7TRT5"/>
<dbReference type="Proteomes" id="UP001153269">
    <property type="component" value="Unassembled WGS sequence"/>
</dbReference>
<evidence type="ECO:0000256" key="1">
    <source>
        <dbReference type="SAM" id="MobiDB-lite"/>
    </source>
</evidence>
<evidence type="ECO:0000313" key="3">
    <source>
        <dbReference type="Proteomes" id="UP001153269"/>
    </source>
</evidence>
<gene>
    <name evidence="2" type="ORF">PLEPLA_LOCUS5476</name>
</gene>
<name>A0A9N7TRT5_PLEPL</name>
<feature type="region of interest" description="Disordered" evidence="1">
    <location>
        <begin position="25"/>
        <end position="48"/>
    </location>
</feature>
<comment type="caution">
    <text evidence="2">The sequence shown here is derived from an EMBL/GenBank/DDBJ whole genome shotgun (WGS) entry which is preliminary data.</text>
</comment>
<keyword evidence="3" id="KW-1185">Reference proteome</keyword>
<organism evidence="2 3">
    <name type="scientific">Pleuronectes platessa</name>
    <name type="common">European plaice</name>
    <dbReference type="NCBI Taxonomy" id="8262"/>
    <lineage>
        <taxon>Eukaryota</taxon>
        <taxon>Metazoa</taxon>
        <taxon>Chordata</taxon>
        <taxon>Craniata</taxon>
        <taxon>Vertebrata</taxon>
        <taxon>Euteleostomi</taxon>
        <taxon>Actinopterygii</taxon>
        <taxon>Neopterygii</taxon>
        <taxon>Teleostei</taxon>
        <taxon>Neoteleostei</taxon>
        <taxon>Acanthomorphata</taxon>
        <taxon>Carangaria</taxon>
        <taxon>Pleuronectiformes</taxon>
        <taxon>Pleuronectoidei</taxon>
        <taxon>Pleuronectidae</taxon>
        <taxon>Pleuronectes</taxon>
    </lineage>
</organism>
<proteinExistence type="predicted"/>
<feature type="compositionally biased region" description="Basic and acidic residues" evidence="1">
    <location>
        <begin position="29"/>
        <end position="41"/>
    </location>
</feature>
<reference evidence="2" key="1">
    <citation type="submission" date="2020-03" db="EMBL/GenBank/DDBJ databases">
        <authorList>
            <person name="Weist P."/>
        </authorList>
    </citation>
    <scope>NUCLEOTIDE SEQUENCE</scope>
</reference>
<dbReference type="EMBL" id="CADEAL010000276">
    <property type="protein sequence ID" value="CAB1417657.1"/>
    <property type="molecule type" value="Genomic_DNA"/>
</dbReference>
<protein>
    <submittedName>
        <fullName evidence="2">Uncharacterized protein</fullName>
    </submittedName>
</protein>
<accession>A0A9N7TRT5</accession>
<sequence>MPGEGQGQPGQARAWSCFLLLQQRRHSRRREEEERRGGEEKKKKRKNQIQTLGRVQVRLGRASEMMWESMEDFNFLLHLQTENLLLDQISAAPTMEIISGTELKHRSPWGLIHSPVIPASKSREADAFVHLVIPVPSPPHPPPPDLSVIMSQSADLSEEESPSCRHHRICITALRNQHNQKEFITNQADHFHPLVCERPFPSIASGTIPA</sequence>